<dbReference type="AlphaFoldDB" id="A0A644WI95"/>
<proteinExistence type="predicted"/>
<protein>
    <submittedName>
        <fullName evidence="1">Uncharacterized protein</fullName>
    </submittedName>
</protein>
<accession>A0A644WI95</accession>
<comment type="caution">
    <text evidence="1">The sequence shown here is derived from an EMBL/GenBank/DDBJ whole genome shotgun (WGS) entry which is preliminary data.</text>
</comment>
<organism evidence="1">
    <name type="scientific">bioreactor metagenome</name>
    <dbReference type="NCBI Taxonomy" id="1076179"/>
    <lineage>
        <taxon>unclassified sequences</taxon>
        <taxon>metagenomes</taxon>
        <taxon>ecological metagenomes</taxon>
    </lineage>
</organism>
<evidence type="ECO:0000313" key="1">
    <source>
        <dbReference type="EMBL" id="MPM03490.1"/>
    </source>
</evidence>
<reference evidence="1" key="1">
    <citation type="submission" date="2019-08" db="EMBL/GenBank/DDBJ databases">
        <authorList>
            <person name="Kucharzyk K."/>
            <person name="Murdoch R.W."/>
            <person name="Higgins S."/>
            <person name="Loffler F."/>
        </authorList>
    </citation>
    <scope>NUCLEOTIDE SEQUENCE</scope>
</reference>
<dbReference type="EMBL" id="VSSQ01000957">
    <property type="protein sequence ID" value="MPM03490.1"/>
    <property type="molecule type" value="Genomic_DNA"/>
</dbReference>
<gene>
    <name evidence="1" type="ORF">SDC9_49757</name>
</gene>
<sequence length="57" mass="6615">MRIFCGVCHEVFKGDDLIKIDFINTLTHYTCLDLGIDLIKNIDTFGNIKMEYPFLSE</sequence>
<name>A0A644WI95_9ZZZZ</name>